<comment type="function">
    <text evidence="4">May be involved in cooperative interactions with calmodulins or calmodulin-like proteins. Recruits calmodulin proteins to microtubules, thus being a potential scaffold in cellular signaling and trafficking. May associate with nucleic acids and regulate gene expression at the transcriptional or post-transcriptional level.</text>
</comment>
<feature type="domain" description="DUF4005" evidence="6">
    <location>
        <begin position="297"/>
        <end position="350"/>
    </location>
</feature>
<evidence type="ECO:0000313" key="7">
    <source>
        <dbReference type="EMBL" id="KAJ8457933.1"/>
    </source>
</evidence>
<dbReference type="InterPro" id="IPR025064">
    <property type="entry name" value="DUF4005"/>
</dbReference>
<dbReference type="Pfam" id="PF00612">
    <property type="entry name" value="IQ"/>
    <property type="match status" value="2"/>
</dbReference>
<comment type="similarity">
    <text evidence="2">Belongs to the IQD family.</text>
</comment>
<evidence type="ECO:0000256" key="5">
    <source>
        <dbReference type="SAM" id="MobiDB-lite"/>
    </source>
</evidence>
<comment type="subunit">
    <text evidence="3">Binds to multiple calmodulin (CaM) in the presence of Ca(2+) and CaM-like proteins.</text>
</comment>
<comment type="caution">
    <text evidence="7">The sequence shown here is derived from an EMBL/GenBank/DDBJ whole genome shotgun (WGS) entry which is preliminary data.</text>
</comment>
<dbReference type="AlphaFoldDB" id="A0AAV8PNC3"/>
<proteinExistence type="inferred from homology"/>
<dbReference type="GO" id="GO:0005516">
    <property type="term" value="F:calmodulin binding"/>
    <property type="evidence" value="ECO:0007669"/>
    <property type="project" value="UniProtKB-KW"/>
</dbReference>
<dbReference type="EMBL" id="JAQQAF010000009">
    <property type="protein sequence ID" value="KAJ8457933.1"/>
    <property type="molecule type" value="Genomic_DNA"/>
</dbReference>
<feature type="region of interest" description="Disordered" evidence="5">
    <location>
        <begin position="10"/>
        <end position="52"/>
    </location>
</feature>
<feature type="region of interest" description="Disordered" evidence="5">
    <location>
        <begin position="230"/>
        <end position="250"/>
    </location>
</feature>
<dbReference type="Proteomes" id="UP001222027">
    <property type="component" value="Unassembled WGS sequence"/>
</dbReference>
<gene>
    <name evidence="7" type="ORF">OPV22_030859</name>
</gene>
<evidence type="ECO:0000259" key="6">
    <source>
        <dbReference type="Pfam" id="PF13178"/>
    </source>
</evidence>
<dbReference type="PROSITE" id="PS50096">
    <property type="entry name" value="IQ"/>
    <property type="match status" value="2"/>
</dbReference>
<feature type="compositionally biased region" description="Polar residues" evidence="5">
    <location>
        <begin position="309"/>
        <end position="333"/>
    </location>
</feature>
<dbReference type="InterPro" id="IPR000048">
    <property type="entry name" value="IQ_motif_EF-hand-BS"/>
</dbReference>
<evidence type="ECO:0000256" key="2">
    <source>
        <dbReference type="ARBA" id="ARBA00024341"/>
    </source>
</evidence>
<keyword evidence="8" id="KW-1185">Reference proteome</keyword>
<dbReference type="Gene3D" id="1.20.5.190">
    <property type="match status" value="1"/>
</dbReference>
<accession>A0AAV8PNC3</accession>
<keyword evidence="1" id="KW-0112">Calmodulin-binding</keyword>
<dbReference type="CDD" id="cd23767">
    <property type="entry name" value="IQCD"/>
    <property type="match status" value="1"/>
</dbReference>
<reference evidence="7 8" key="1">
    <citation type="submission" date="2022-12" db="EMBL/GenBank/DDBJ databases">
        <title>Chromosome-scale assembly of the Ensete ventricosum genome.</title>
        <authorList>
            <person name="Dussert Y."/>
            <person name="Stocks J."/>
            <person name="Wendawek A."/>
            <person name="Woldeyes F."/>
            <person name="Nichols R.A."/>
            <person name="Borrell J.S."/>
        </authorList>
    </citation>
    <scope>NUCLEOTIDE SEQUENCE [LARGE SCALE GENOMIC DNA]</scope>
    <source>
        <strain evidence="8">cv. Maze</strain>
        <tissue evidence="7">Seeds</tissue>
    </source>
</reference>
<sequence>MGRATRWLRNLWGGDKENKETEDYSSYGGEARTEKKRWSFRKSRSSADVAPGQNGSTAAAIEAAWFKCFYAESEKEHSKHAIAVAAATAAAADAAVATARLTSHGAGARDQLAAVKIQTAFRGYLARKALRALRALVKLQALVRGYLVRKQAAKTLHSMQALVRAQATVRAQRARNLRPEIRHRRSLERSKDLMSSCQRWRLPTSLGSTIIDRSPKMVEIDSSSLKKLSSSRPTAASFTDPADDTPLRGFSSQIPARISIPSRRNFEENDWYCINGDRCRCSVTAESTPRYVNLSCDVAATPVLRQSLSVSNSPSYMAKTQSSKAKLRSQSAGKQPPDPAETRRRQPLSEVNVEARATVAGIAMKKKPRPRAQEAFNFKQAVIGRLDRSSELLTKDAEREAYSQRSAHLHVWSCTDKASMLMQLPTMGPKDIPPTLHLNGVDFRLWTHCCGQSLAATSLWRSRVPVCTC</sequence>
<organism evidence="7 8">
    <name type="scientific">Ensete ventricosum</name>
    <name type="common">Abyssinian banana</name>
    <name type="synonym">Musa ensete</name>
    <dbReference type="NCBI Taxonomy" id="4639"/>
    <lineage>
        <taxon>Eukaryota</taxon>
        <taxon>Viridiplantae</taxon>
        <taxon>Streptophyta</taxon>
        <taxon>Embryophyta</taxon>
        <taxon>Tracheophyta</taxon>
        <taxon>Spermatophyta</taxon>
        <taxon>Magnoliopsida</taxon>
        <taxon>Liliopsida</taxon>
        <taxon>Zingiberales</taxon>
        <taxon>Musaceae</taxon>
        <taxon>Ensete</taxon>
    </lineage>
</organism>
<dbReference type="InterPro" id="IPR027417">
    <property type="entry name" value="P-loop_NTPase"/>
</dbReference>
<feature type="region of interest" description="Disordered" evidence="5">
    <location>
        <begin position="309"/>
        <end position="349"/>
    </location>
</feature>
<evidence type="ECO:0000313" key="8">
    <source>
        <dbReference type="Proteomes" id="UP001222027"/>
    </source>
</evidence>
<dbReference type="PANTHER" id="PTHR32295:SF290">
    <property type="entry name" value="OS01G0190500 PROTEIN"/>
    <property type="match status" value="1"/>
</dbReference>
<evidence type="ECO:0000256" key="1">
    <source>
        <dbReference type="ARBA" id="ARBA00022860"/>
    </source>
</evidence>
<dbReference type="SMART" id="SM00015">
    <property type="entry name" value="IQ"/>
    <property type="match status" value="2"/>
</dbReference>
<dbReference type="PANTHER" id="PTHR32295">
    <property type="entry name" value="IQ-DOMAIN 5-RELATED"/>
    <property type="match status" value="1"/>
</dbReference>
<dbReference type="SUPFAM" id="SSF52540">
    <property type="entry name" value="P-loop containing nucleoside triphosphate hydrolases"/>
    <property type="match status" value="1"/>
</dbReference>
<evidence type="ECO:0000256" key="4">
    <source>
        <dbReference type="ARBA" id="ARBA00045534"/>
    </source>
</evidence>
<name>A0AAV8PNC3_ENSVE</name>
<dbReference type="Pfam" id="PF13178">
    <property type="entry name" value="DUF4005"/>
    <property type="match status" value="1"/>
</dbReference>
<evidence type="ECO:0000256" key="3">
    <source>
        <dbReference type="ARBA" id="ARBA00024378"/>
    </source>
</evidence>
<protein>
    <recommendedName>
        <fullName evidence="6">DUF4005 domain-containing protein</fullName>
    </recommendedName>
</protein>